<dbReference type="PROSITE" id="PS51253">
    <property type="entry name" value="HTH_CENPB"/>
    <property type="match status" value="1"/>
</dbReference>
<dbReference type="AlphaFoldDB" id="A0A9N9DKI2"/>
<organism evidence="3 4">
    <name type="scientific">Diversispora eburnea</name>
    <dbReference type="NCBI Taxonomy" id="1213867"/>
    <lineage>
        <taxon>Eukaryota</taxon>
        <taxon>Fungi</taxon>
        <taxon>Fungi incertae sedis</taxon>
        <taxon>Mucoromycota</taxon>
        <taxon>Glomeromycotina</taxon>
        <taxon>Glomeromycetes</taxon>
        <taxon>Diversisporales</taxon>
        <taxon>Diversisporaceae</taxon>
        <taxon>Diversispora</taxon>
    </lineage>
</organism>
<accession>A0A9N9DKI2</accession>
<evidence type="ECO:0000256" key="1">
    <source>
        <dbReference type="ARBA" id="ARBA00023125"/>
    </source>
</evidence>
<dbReference type="EMBL" id="CAJVPK010005154">
    <property type="protein sequence ID" value="CAG8642351.1"/>
    <property type="molecule type" value="Genomic_DNA"/>
</dbReference>
<feature type="domain" description="HTH CENPB-type" evidence="2">
    <location>
        <begin position="1"/>
        <end position="51"/>
    </location>
</feature>
<proteinExistence type="predicted"/>
<keyword evidence="1" id="KW-0238">DNA-binding</keyword>
<evidence type="ECO:0000259" key="2">
    <source>
        <dbReference type="PROSITE" id="PS51253"/>
    </source>
</evidence>
<comment type="caution">
    <text evidence="3">The sequence shown here is derived from an EMBL/GenBank/DDBJ whole genome shotgun (WGS) entry which is preliminary data.</text>
</comment>
<sequence length="93" mass="10853">VTAEGMIISDSIVKEKGHQFAQVFTIPDESITFSNRWATKFKQHNRLKKIIMYGEEASAPLENLSEEWKKLQEFLSNYNSEEIYNANKTSLFY</sequence>
<dbReference type="Gene3D" id="1.10.10.60">
    <property type="entry name" value="Homeodomain-like"/>
    <property type="match status" value="1"/>
</dbReference>
<evidence type="ECO:0000313" key="3">
    <source>
        <dbReference type="EMBL" id="CAG8642351.1"/>
    </source>
</evidence>
<dbReference type="Proteomes" id="UP000789706">
    <property type="component" value="Unassembled WGS sequence"/>
</dbReference>
<dbReference type="Pfam" id="PF03221">
    <property type="entry name" value="HTH_Tnp_Tc5"/>
    <property type="match status" value="1"/>
</dbReference>
<dbReference type="OrthoDB" id="2447222at2759"/>
<gene>
    <name evidence="3" type="ORF">DEBURN_LOCUS11205</name>
</gene>
<keyword evidence="4" id="KW-1185">Reference proteome</keyword>
<dbReference type="InterPro" id="IPR006600">
    <property type="entry name" value="HTH_CenpB_DNA-bd_dom"/>
</dbReference>
<protein>
    <submittedName>
        <fullName evidence="3">10635_t:CDS:1</fullName>
    </submittedName>
</protein>
<feature type="non-terminal residue" evidence="3">
    <location>
        <position position="1"/>
    </location>
</feature>
<reference evidence="3" key="1">
    <citation type="submission" date="2021-06" db="EMBL/GenBank/DDBJ databases">
        <authorList>
            <person name="Kallberg Y."/>
            <person name="Tangrot J."/>
            <person name="Rosling A."/>
        </authorList>
    </citation>
    <scope>NUCLEOTIDE SEQUENCE</scope>
    <source>
        <strain evidence="3">AZ414A</strain>
    </source>
</reference>
<name>A0A9N9DKI2_9GLOM</name>
<dbReference type="GO" id="GO:0003677">
    <property type="term" value="F:DNA binding"/>
    <property type="evidence" value="ECO:0007669"/>
    <property type="project" value="UniProtKB-KW"/>
</dbReference>
<evidence type="ECO:0000313" key="4">
    <source>
        <dbReference type="Proteomes" id="UP000789706"/>
    </source>
</evidence>